<dbReference type="SUPFAM" id="SSF48452">
    <property type="entry name" value="TPR-like"/>
    <property type="match status" value="1"/>
</dbReference>
<keyword evidence="9" id="KW-1185">Reference proteome</keyword>
<evidence type="ECO:0000256" key="5">
    <source>
        <dbReference type="ARBA" id="ARBA00023237"/>
    </source>
</evidence>
<dbReference type="CDD" id="cd08977">
    <property type="entry name" value="SusD"/>
    <property type="match status" value="1"/>
</dbReference>
<dbReference type="Gene3D" id="1.25.40.390">
    <property type="match status" value="1"/>
</dbReference>
<protein>
    <submittedName>
        <fullName evidence="8">RagB/SusD family nutrient uptake outer membrane protein</fullName>
    </submittedName>
</protein>
<evidence type="ECO:0000256" key="2">
    <source>
        <dbReference type="ARBA" id="ARBA00006275"/>
    </source>
</evidence>
<dbReference type="InterPro" id="IPR033985">
    <property type="entry name" value="SusD-like_N"/>
</dbReference>
<proteinExistence type="inferred from homology"/>
<dbReference type="Proteomes" id="UP001501508">
    <property type="component" value="Unassembled WGS sequence"/>
</dbReference>
<evidence type="ECO:0000259" key="7">
    <source>
        <dbReference type="Pfam" id="PF14322"/>
    </source>
</evidence>
<evidence type="ECO:0000313" key="8">
    <source>
        <dbReference type="EMBL" id="GAA4435076.1"/>
    </source>
</evidence>
<keyword evidence="3" id="KW-0732">Signal</keyword>
<comment type="subcellular location">
    <subcellularLocation>
        <location evidence="1">Cell outer membrane</location>
    </subcellularLocation>
</comment>
<reference evidence="9" key="1">
    <citation type="journal article" date="2019" name="Int. J. Syst. Evol. Microbiol.">
        <title>The Global Catalogue of Microorganisms (GCM) 10K type strain sequencing project: providing services to taxonomists for standard genome sequencing and annotation.</title>
        <authorList>
            <consortium name="The Broad Institute Genomics Platform"/>
            <consortium name="The Broad Institute Genome Sequencing Center for Infectious Disease"/>
            <person name="Wu L."/>
            <person name="Ma J."/>
        </authorList>
    </citation>
    <scope>NUCLEOTIDE SEQUENCE [LARGE SCALE GENOMIC DNA]</scope>
    <source>
        <strain evidence="9">JCM 31920</strain>
    </source>
</reference>
<accession>A0ABP8LSH2</accession>
<evidence type="ECO:0000313" key="9">
    <source>
        <dbReference type="Proteomes" id="UP001501508"/>
    </source>
</evidence>
<organism evidence="8 9">
    <name type="scientific">Ravibacter arvi</name>
    <dbReference type="NCBI Taxonomy" id="2051041"/>
    <lineage>
        <taxon>Bacteria</taxon>
        <taxon>Pseudomonadati</taxon>
        <taxon>Bacteroidota</taxon>
        <taxon>Cytophagia</taxon>
        <taxon>Cytophagales</taxon>
        <taxon>Spirosomataceae</taxon>
        <taxon>Ravibacter</taxon>
    </lineage>
</organism>
<keyword evidence="5" id="KW-0998">Cell outer membrane</keyword>
<dbReference type="Pfam" id="PF14322">
    <property type="entry name" value="SusD-like_3"/>
    <property type="match status" value="1"/>
</dbReference>
<comment type="caution">
    <text evidence="8">The sequence shown here is derived from an EMBL/GenBank/DDBJ whole genome shotgun (WGS) entry which is preliminary data.</text>
</comment>
<gene>
    <name evidence="8" type="ORF">GCM10023091_10930</name>
</gene>
<evidence type="ECO:0000256" key="1">
    <source>
        <dbReference type="ARBA" id="ARBA00004442"/>
    </source>
</evidence>
<keyword evidence="4" id="KW-0472">Membrane</keyword>
<dbReference type="PROSITE" id="PS51257">
    <property type="entry name" value="PROKAR_LIPOPROTEIN"/>
    <property type="match status" value="1"/>
</dbReference>
<evidence type="ECO:0000256" key="3">
    <source>
        <dbReference type="ARBA" id="ARBA00022729"/>
    </source>
</evidence>
<dbReference type="Pfam" id="PF07980">
    <property type="entry name" value="SusD_RagB"/>
    <property type="match status" value="1"/>
</dbReference>
<feature type="domain" description="RagB/SusD" evidence="6">
    <location>
        <begin position="308"/>
        <end position="417"/>
    </location>
</feature>
<dbReference type="EMBL" id="BAABEY010000011">
    <property type="protein sequence ID" value="GAA4435076.1"/>
    <property type="molecule type" value="Genomic_DNA"/>
</dbReference>
<dbReference type="InterPro" id="IPR012944">
    <property type="entry name" value="SusD_RagB_dom"/>
</dbReference>
<comment type="similarity">
    <text evidence="2">Belongs to the SusD family.</text>
</comment>
<evidence type="ECO:0000259" key="6">
    <source>
        <dbReference type="Pfam" id="PF07980"/>
    </source>
</evidence>
<dbReference type="InterPro" id="IPR011990">
    <property type="entry name" value="TPR-like_helical_dom_sf"/>
</dbReference>
<feature type="domain" description="SusD-like N-terminal" evidence="7">
    <location>
        <begin position="84"/>
        <end position="221"/>
    </location>
</feature>
<sequence length="452" mass="50681">MFRIKTNLLIPCALAVCSCADFVDIPGPVNELTQKQVLIDDRSATAVVSGIYSSMVAEGSTLGSVIQIAGGLYAGELDYTGNDDNYLQFSNRQLLAANSYVSRSWSDFYKFIYYANALLEGLTQPVNVTSATASQLEGEARLIRGFCYFYLTNLWGAVPLVTSTAYQSNMLLPKTPAEEINAAIIEDLKKAVALLPEQYVSAERCRPNKYTAMALLARVQLQLGDWQNAEANATAVIEHKLYQLEPIDRVFLKESQETIWQLMTVSPLYNTVLGYMFIPNGTATPRYPVAEPLLNSFEPGDAREKWTQVRTNTRGTFYFPFKYRVRFGGSPLNEYPVVLRLGEQYLIRAEARAMSGNITGAAADINAIRQRAGVSPLPDLDIASPLDTLAGERFRELFTEWGDRWLTIKRFNTRHKVLLPPMTELASRPSWVWPIPFSQLQNNPFLEQNEGY</sequence>
<evidence type="ECO:0000256" key="4">
    <source>
        <dbReference type="ARBA" id="ARBA00023136"/>
    </source>
</evidence>
<name>A0ABP8LSH2_9BACT</name>